<dbReference type="GO" id="GO:0016651">
    <property type="term" value="F:oxidoreductase activity, acting on NAD(P)H"/>
    <property type="evidence" value="ECO:0007669"/>
    <property type="project" value="TreeGrafter"/>
</dbReference>
<dbReference type="GO" id="GO:0005737">
    <property type="term" value="C:cytoplasm"/>
    <property type="evidence" value="ECO:0007669"/>
    <property type="project" value="TreeGrafter"/>
</dbReference>
<accession>A0A1H5S9R6</accession>
<reference evidence="7 8" key="1">
    <citation type="submission" date="2016-10" db="EMBL/GenBank/DDBJ databases">
        <authorList>
            <person name="de Groot N.N."/>
        </authorList>
    </citation>
    <scope>NUCLEOTIDE SEQUENCE [LARGE SCALE GENOMIC DNA]</scope>
    <source>
        <strain evidence="7 8">CGMCC 4.2023</strain>
    </source>
</reference>
<dbReference type="Gene3D" id="3.30.390.30">
    <property type="match status" value="1"/>
</dbReference>
<organism evidence="7 8">
    <name type="scientific">Actinacidiphila yanglinensis</name>
    <dbReference type="NCBI Taxonomy" id="310779"/>
    <lineage>
        <taxon>Bacteria</taxon>
        <taxon>Bacillati</taxon>
        <taxon>Actinomycetota</taxon>
        <taxon>Actinomycetes</taxon>
        <taxon>Kitasatosporales</taxon>
        <taxon>Streptomycetaceae</taxon>
        <taxon>Actinacidiphila</taxon>
    </lineage>
</organism>
<evidence type="ECO:0000256" key="4">
    <source>
        <dbReference type="ARBA" id="ARBA00023002"/>
    </source>
</evidence>
<keyword evidence="8" id="KW-1185">Reference proteome</keyword>
<dbReference type="SUPFAM" id="SSF55424">
    <property type="entry name" value="FAD/NAD-linked reductases, dimerisation (C-terminal) domain"/>
    <property type="match status" value="1"/>
</dbReference>
<dbReference type="EMBL" id="FNVU01000001">
    <property type="protein sequence ID" value="SEF47356.1"/>
    <property type="molecule type" value="Genomic_DNA"/>
</dbReference>
<dbReference type="Proteomes" id="UP000236754">
    <property type="component" value="Unassembled WGS sequence"/>
</dbReference>
<dbReference type="InterPro" id="IPR016156">
    <property type="entry name" value="FAD/NAD-linked_Rdtase_dimer_sf"/>
</dbReference>
<keyword evidence="3" id="KW-0274">FAD</keyword>
<keyword evidence="2" id="KW-0285">Flavoprotein</keyword>
<dbReference type="PRINTS" id="PR00368">
    <property type="entry name" value="FADPNR"/>
</dbReference>
<evidence type="ECO:0000256" key="2">
    <source>
        <dbReference type="ARBA" id="ARBA00022630"/>
    </source>
</evidence>
<name>A0A1H5S9R6_9ACTN</name>
<feature type="domain" description="FAD/NAD(P)-binding" evidence="5">
    <location>
        <begin position="38"/>
        <end position="343"/>
    </location>
</feature>
<dbReference type="Pfam" id="PF07992">
    <property type="entry name" value="Pyr_redox_2"/>
    <property type="match status" value="1"/>
</dbReference>
<comment type="cofactor">
    <cofactor evidence="1">
        <name>FAD</name>
        <dbReference type="ChEBI" id="CHEBI:57692"/>
    </cofactor>
</comment>
<gene>
    <name evidence="7" type="ORF">SAMN05216223_10151</name>
</gene>
<dbReference type="InterPro" id="IPR023753">
    <property type="entry name" value="FAD/NAD-binding_dom"/>
</dbReference>
<dbReference type="AlphaFoldDB" id="A0A1H5S9R6"/>
<dbReference type="InterPro" id="IPR050446">
    <property type="entry name" value="FAD-oxidoreductase/Apoptosis"/>
</dbReference>
<dbReference type="PANTHER" id="PTHR43557:SF2">
    <property type="entry name" value="RIESKE DOMAIN-CONTAINING PROTEIN-RELATED"/>
    <property type="match status" value="1"/>
</dbReference>
<feature type="domain" description="Reductase C-terminal" evidence="6">
    <location>
        <begin position="363"/>
        <end position="448"/>
    </location>
</feature>
<dbReference type="PANTHER" id="PTHR43557">
    <property type="entry name" value="APOPTOSIS-INDUCING FACTOR 1"/>
    <property type="match status" value="1"/>
</dbReference>
<evidence type="ECO:0000259" key="6">
    <source>
        <dbReference type="Pfam" id="PF14759"/>
    </source>
</evidence>
<evidence type="ECO:0000256" key="3">
    <source>
        <dbReference type="ARBA" id="ARBA00022827"/>
    </source>
</evidence>
<evidence type="ECO:0000313" key="7">
    <source>
        <dbReference type="EMBL" id="SEF47356.1"/>
    </source>
</evidence>
<evidence type="ECO:0000256" key="1">
    <source>
        <dbReference type="ARBA" id="ARBA00001974"/>
    </source>
</evidence>
<dbReference type="InterPro" id="IPR036188">
    <property type="entry name" value="FAD/NAD-bd_sf"/>
</dbReference>
<dbReference type="Pfam" id="PF14759">
    <property type="entry name" value="Reductase_C"/>
    <property type="match status" value="1"/>
</dbReference>
<dbReference type="PRINTS" id="PR00411">
    <property type="entry name" value="PNDRDTASEI"/>
</dbReference>
<dbReference type="InterPro" id="IPR028202">
    <property type="entry name" value="Reductase_C"/>
</dbReference>
<evidence type="ECO:0000259" key="5">
    <source>
        <dbReference type="Pfam" id="PF07992"/>
    </source>
</evidence>
<dbReference type="Gene3D" id="3.50.50.60">
    <property type="entry name" value="FAD/NAD(P)-binding domain"/>
    <property type="match status" value="2"/>
</dbReference>
<sequence length="450" mass="47747">MGRTGAALFPSGPPCGTLSRALDNPLGRHTVVDAHQTFVIVGAGLAGAKAAETLRAEGFTGRVILIGDEREHPYERPALSKGFLNGTEERDSVFVEPAAWYAEHDVELHLGQPVVNLDRAAHTVTLGDGTVLQYDKLLLATGAEPRRLDIPGTDLVGVHHLRRLAHSERLKHVLTSLGRENGHLVIAGAGWIGLEVAAAARGYGAEVTVVESEPTALHRVLGPEIGSVFTDMHIEHGVRFHFGSRLTEITGQDGMVLAAVTDDGTEHPAHDVLAAIGAAPRTALAETAGLALASRAEGGGIAVDASLRTSDPDIYAAGDVANAVHPLIGGRLRVEHWANALNGGPAAARAMLGQDVSYDRVPYFFSDQYDLGMEFSGNAVPGSYDQVVCRGDVGKRQFIAFWLSEGRVLAGMNVNVWDVTEPIQNLIRDGRPVDPEALSDPTVPLASFLD</sequence>
<evidence type="ECO:0000313" key="8">
    <source>
        <dbReference type="Proteomes" id="UP000236754"/>
    </source>
</evidence>
<proteinExistence type="predicted"/>
<protein>
    <submittedName>
        <fullName evidence="7">Reductase C-terminal</fullName>
    </submittedName>
</protein>
<keyword evidence="4" id="KW-0560">Oxidoreductase</keyword>
<dbReference type="SUPFAM" id="SSF51905">
    <property type="entry name" value="FAD/NAD(P)-binding domain"/>
    <property type="match status" value="2"/>
</dbReference>